<dbReference type="OrthoDB" id="7183688at2"/>
<proteinExistence type="predicted"/>
<gene>
    <name evidence="1" type="ORF">DFR50_109102</name>
</gene>
<dbReference type="EMBL" id="QNRK01000009">
    <property type="protein sequence ID" value="RBP14349.1"/>
    <property type="molecule type" value="Genomic_DNA"/>
</dbReference>
<dbReference type="Proteomes" id="UP000253529">
    <property type="component" value="Unassembled WGS sequence"/>
</dbReference>
<accession>A0A366FKV7</accession>
<name>A0A366FKV7_9HYPH</name>
<keyword evidence="2" id="KW-1185">Reference proteome</keyword>
<organism evidence="1 2">
    <name type="scientific">Roseiarcus fermentans</name>
    <dbReference type="NCBI Taxonomy" id="1473586"/>
    <lineage>
        <taxon>Bacteria</taxon>
        <taxon>Pseudomonadati</taxon>
        <taxon>Pseudomonadota</taxon>
        <taxon>Alphaproteobacteria</taxon>
        <taxon>Hyphomicrobiales</taxon>
        <taxon>Roseiarcaceae</taxon>
        <taxon>Roseiarcus</taxon>
    </lineage>
</organism>
<dbReference type="Pfam" id="PF21810">
    <property type="entry name" value="DUF6880"/>
    <property type="match status" value="1"/>
</dbReference>
<dbReference type="AlphaFoldDB" id="A0A366FKV7"/>
<evidence type="ECO:0000313" key="2">
    <source>
        <dbReference type="Proteomes" id="UP000253529"/>
    </source>
</evidence>
<reference evidence="1 2" key="1">
    <citation type="submission" date="2018-06" db="EMBL/GenBank/DDBJ databases">
        <title>Genomic Encyclopedia of Type Strains, Phase IV (KMG-IV): sequencing the most valuable type-strain genomes for metagenomic binning, comparative biology and taxonomic classification.</title>
        <authorList>
            <person name="Goeker M."/>
        </authorList>
    </citation>
    <scope>NUCLEOTIDE SEQUENCE [LARGE SCALE GENOMIC DNA]</scope>
    <source>
        <strain evidence="1 2">DSM 24875</strain>
    </source>
</reference>
<dbReference type="RefSeq" id="WP_113889033.1">
    <property type="nucleotide sequence ID" value="NZ_QNRK01000009.1"/>
</dbReference>
<evidence type="ECO:0000313" key="1">
    <source>
        <dbReference type="EMBL" id="RBP14349.1"/>
    </source>
</evidence>
<comment type="caution">
    <text evidence="1">The sequence shown here is derived from an EMBL/GenBank/DDBJ whole genome shotgun (WGS) entry which is preliminary data.</text>
</comment>
<sequence>MARDAPPSLDQLIGLGARRLAELALDEAGSNAAFRQRLAAAIAAARGPAAVAAIVDRRLAALEKGRSTIAAARRRAFVEDLSATLKIIADDLAGADPASAVERLLRLLAAADGALARAGDEAAGVFSAAAAALPALLARLPGDDGGALADGLYALAADSRSAFVLRAAADILAAAPAATVAALDARLAEGVLALGPLAGDPPNWSLRARARRLIELRQRIADRRGDVDAYIALATALPGEGPDVAAIGERLVGAGRAAEALAWLRRSAPPSIKRLSLADLHVGLPPRDPAADRRAHVEIAALEALGDNAAAQALRWRLFTETLDADILREQVARLPDFEDVEALDAAFAAVFASPMIAAALRFFLQWPRLDLAERLVVERRTEWDGRRCEALAPAADALESRHPLAAVVLYRALLDAILDRGLSLAYGRAARYYAALQGLEAREAPGWPIEPHRHYRAELRRRHGRKLGFWSRVEAAGAT</sequence>
<protein>
    <submittedName>
        <fullName evidence="1">Uncharacterized protein</fullName>
    </submittedName>
</protein>
<dbReference type="InterPro" id="IPR049245">
    <property type="entry name" value="DUF6880"/>
</dbReference>